<dbReference type="PANTHER" id="PTHR43174">
    <property type="entry name" value="UDP-N-ACETYLGLUCOSAMINE 2-EPIMERASE"/>
    <property type="match status" value="1"/>
</dbReference>
<evidence type="ECO:0000256" key="1">
    <source>
        <dbReference type="RuleBase" id="RU003513"/>
    </source>
</evidence>
<reference evidence="3 4" key="1">
    <citation type="journal article" date="2008" name="J. Bacteriol.">
        <title>'Candidatus Cloacamonas acidaminovorans': genome sequence reconstruction provides a first glimpse of a new bacterial division.</title>
        <authorList>
            <person name="Pelletier E."/>
            <person name="Kreimeyer A."/>
            <person name="Bocs S."/>
            <person name="Rouy Z."/>
            <person name="Gyapay G."/>
            <person name="Chouari R."/>
            <person name="Riviere D."/>
            <person name="Ganesan A."/>
            <person name="Daegelen P."/>
            <person name="Sghir A."/>
            <person name="Cohen G.N."/>
            <person name="Medigue C."/>
            <person name="Weissenbach J."/>
            <person name="Le Paslier D."/>
        </authorList>
    </citation>
    <scope>NUCLEOTIDE SEQUENCE [LARGE SCALE GENOMIC DNA]</scope>
    <source>
        <strain evidence="4">Evry</strain>
    </source>
</reference>
<feature type="domain" description="UDP-N-acetylglucosamine 2-epimerase" evidence="2">
    <location>
        <begin position="29"/>
        <end position="363"/>
    </location>
</feature>
<dbReference type="Proteomes" id="UP000002019">
    <property type="component" value="Chromosome"/>
</dbReference>
<evidence type="ECO:0000313" key="4">
    <source>
        <dbReference type="Proteomes" id="UP000002019"/>
    </source>
</evidence>
<dbReference type="NCBIfam" id="TIGR00236">
    <property type="entry name" value="wecB"/>
    <property type="match status" value="1"/>
</dbReference>
<dbReference type="HOGENOM" id="CLU_041674_0_1_0"/>
<dbReference type="SUPFAM" id="SSF53756">
    <property type="entry name" value="UDP-Glycosyltransferase/glycogen phosphorylase"/>
    <property type="match status" value="1"/>
</dbReference>
<accession>B0VGV0</accession>
<dbReference type="KEGG" id="caci:CLOAM0675"/>
<dbReference type="PANTHER" id="PTHR43174:SF1">
    <property type="entry name" value="UDP-N-ACETYLGLUCOSAMINE 2-EPIMERASE"/>
    <property type="match status" value="1"/>
</dbReference>
<gene>
    <name evidence="3" type="primary">wecB</name>
    <name evidence="3" type="ordered locus">CLOAM0675</name>
</gene>
<proteinExistence type="inferred from homology"/>
<dbReference type="eggNOG" id="COG0381">
    <property type="taxonomic scope" value="Bacteria"/>
</dbReference>
<dbReference type="AlphaFoldDB" id="B0VGV0"/>
<sequence length="382" mass="43229">MRLIHLIVGARPNFMKMAPLYRELSLSSNRYEPQIIHTGQHYDEQMSKLFFNDLAMPEPSAYLNVGSGTQGKQTARIIERYEDLILAGDKPDLVIVAGDVNSTIACALVAKKLQIPVAHLEAGLRSYDEQMPEEINRVLTDRISDILLTPSLDANENLIKEGINPEKIHFVGNIMIDSLIRHQKKAELSDIFDKLTMSQDESYALVTLHRPSNVDECDGLKMLLTSLIEIGKHIKIIFPMHPRTKKNIQNFGLSNYVNSSKNIIFTEPLGYFDFLKLEMNAKLILTDSGGVQEESTYFRVPCLTLRENTERPITISEGTNQLVDLNVTSIVNKSLEITEGKVKQGKIPKHWDGKTAERVVMVLDKWFEERDKATDSTESTEK</sequence>
<dbReference type="CDD" id="cd03786">
    <property type="entry name" value="GTB_UDP-GlcNAc_2-Epimerase"/>
    <property type="match status" value="1"/>
</dbReference>
<name>B0VGV0_CLOAI</name>
<dbReference type="Gene3D" id="3.40.50.2000">
    <property type="entry name" value="Glycogen Phosphorylase B"/>
    <property type="match status" value="2"/>
</dbReference>
<dbReference type="EMBL" id="CU466930">
    <property type="protein sequence ID" value="CAO80559.1"/>
    <property type="molecule type" value="Genomic_DNA"/>
</dbReference>
<dbReference type="GO" id="GO:0008761">
    <property type="term" value="F:UDP-N-acetylglucosamine 2-epimerase activity"/>
    <property type="evidence" value="ECO:0007669"/>
    <property type="project" value="UniProtKB-EC"/>
</dbReference>
<dbReference type="Pfam" id="PF02350">
    <property type="entry name" value="Epimerase_2"/>
    <property type="match status" value="1"/>
</dbReference>
<dbReference type="RefSeq" id="WP_015424419.1">
    <property type="nucleotide sequence ID" value="NC_020449.1"/>
</dbReference>
<comment type="similarity">
    <text evidence="1">Belongs to the UDP-N-acetylglucosamine 2-epimerase family.</text>
</comment>
<dbReference type="EC" id="5.1.3.14" evidence="3"/>
<dbReference type="STRING" id="459349.CLOAM0675"/>
<keyword evidence="4" id="KW-1185">Reference proteome</keyword>
<organism evidence="3 4">
    <name type="scientific">Cloacimonas acidaminovorans (strain Evry)</name>
    <dbReference type="NCBI Taxonomy" id="459349"/>
    <lineage>
        <taxon>Bacteria</taxon>
        <taxon>Pseudomonadati</taxon>
        <taxon>Candidatus Cloacimonadota</taxon>
        <taxon>Candidatus Cloacimonadia</taxon>
        <taxon>Candidatus Cloacimonadales</taxon>
        <taxon>Candidatus Cloacimonadaceae</taxon>
        <taxon>Candidatus Cloacimonas</taxon>
    </lineage>
</organism>
<evidence type="ECO:0000259" key="2">
    <source>
        <dbReference type="Pfam" id="PF02350"/>
    </source>
</evidence>
<evidence type="ECO:0000313" key="3">
    <source>
        <dbReference type="EMBL" id="CAO80559.1"/>
    </source>
</evidence>
<protein>
    <submittedName>
        <fullName evidence="3">UDP-N-acetylglucosamine 2-epimerase</fullName>
        <ecNumber evidence="3">5.1.3.14</ecNumber>
    </submittedName>
</protein>
<dbReference type="OrthoDB" id="9803238at2"/>
<dbReference type="InterPro" id="IPR003331">
    <property type="entry name" value="UDP_GlcNAc_Epimerase_2_dom"/>
</dbReference>
<dbReference type="InterPro" id="IPR029767">
    <property type="entry name" value="WecB-like"/>
</dbReference>
<keyword evidence="1 3" id="KW-0413">Isomerase</keyword>